<dbReference type="Proteomes" id="UP000785679">
    <property type="component" value="Unassembled WGS sequence"/>
</dbReference>
<protein>
    <submittedName>
        <fullName evidence="1">Uncharacterized protein</fullName>
    </submittedName>
</protein>
<dbReference type="EMBL" id="RRYP01002243">
    <property type="protein sequence ID" value="TNV84994.1"/>
    <property type="molecule type" value="Genomic_DNA"/>
</dbReference>
<evidence type="ECO:0000313" key="1">
    <source>
        <dbReference type="EMBL" id="TNV84994.1"/>
    </source>
</evidence>
<dbReference type="AlphaFoldDB" id="A0A8J8T7B3"/>
<proteinExistence type="predicted"/>
<gene>
    <name evidence="1" type="ORF">FGO68_gene8494</name>
</gene>
<reference evidence="1" key="1">
    <citation type="submission" date="2019-06" db="EMBL/GenBank/DDBJ databases">
        <authorList>
            <person name="Zheng W."/>
        </authorList>
    </citation>
    <scope>NUCLEOTIDE SEQUENCE</scope>
    <source>
        <strain evidence="1">QDHG01</strain>
    </source>
</reference>
<evidence type="ECO:0000313" key="2">
    <source>
        <dbReference type="Proteomes" id="UP000785679"/>
    </source>
</evidence>
<organism evidence="1 2">
    <name type="scientific">Halteria grandinella</name>
    <dbReference type="NCBI Taxonomy" id="5974"/>
    <lineage>
        <taxon>Eukaryota</taxon>
        <taxon>Sar</taxon>
        <taxon>Alveolata</taxon>
        <taxon>Ciliophora</taxon>
        <taxon>Intramacronucleata</taxon>
        <taxon>Spirotrichea</taxon>
        <taxon>Stichotrichia</taxon>
        <taxon>Sporadotrichida</taxon>
        <taxon>Halteriidae</taxon>
        <taxon>Halteria</taxon>
    </lineage>
</organism>
<dbReference type="InterPro" id="IPR032675">
    <property type="entry name" value="LRR_dom_sf"/>
</dbReference>
<accession>A0A8J8T7B3</accession>
<dbReference type="Gene3D" id="3.80.10.10">
    <property type="entry name" value="Ribonuclease Inhibitor"/>
    <property type="match status" value="1"/>
</dbReference>
<dbReference type="SUPFAM" id="SSF52047">
    <property type="entry name" value="RNI-like"/>
    <property type="match status" value="1"/>
</dbReference>
<sequence length="438" mass="50483">MLEEFKQLPYSHKSLEFEKIRYVKEEKDMKGESAAIDYDQYAQFVLEAYTFANYKSKKNAVLILNKDEEAYQLSSKINIPFANLVVLKSNSSTSKAKPLPADSPTQTRVKSITFEYYKGEQRQSPLPSIILDAFSKSVEEITMKFGSCEELRDSPPYVCKAEPGQFPKLRKLAIFHQPSALFQRYLETLMESAQSTIKEIVLQGLSKFLRGSGSQSFKDQMKKLTTLETLDIDFYSFEELSTVLPSFSHLKNLEFNNRDFLRFHGEPGKLFETLLEQHFFTTFKNIEHFAMERNIYQFMKKPHPSLKQINFGLIRGSDEILADIVEVAKTKQKGFKIWTKVYVKWYDEKEKGMPMFPKFGRNPLVQTAIALAISPERGGLKRILKLLSPESLQQTYLAHLASKIFHLISPSNGQSLDLSYSEVKAIQTMLTYQNRHIS</sequence>
<comment type="caution">
    <text evidence="1">The sequence shown here is derived from an EMBL/GenBank/DDBJ whole genome shotgun (WGS) entry which is preliminary data.</text>
</comment>
<name>A0A8J8T7B3_HALGN</name>
<keyword evidence="2" id="KW-1185">Reference proteome</keyword>